<dbReference type="eggNOG" id="ENOG5030R52">
    <property type="taxonomic scope" value="Bacteria"/>
</dbReference>
<sequence length="75" mass="8255">MRQLLQIFIKKVAKISELVFVAAVIAPIVDQKYLSYPVIIVSFVCCILTLVLSVLYGAKAADGRDSSKTPLKTKK</sequence>
<organism evidence="2 3">
    <name type="scientific">Sutterella wadsworthensis HGA0223</name>
    <dbReference type="NCBI Taxonomy" id="1203554"/>
    <lineage>
        <taxon>Bacteria</taxon>
        <taxon>Pseudomonadati</taxon>
        <taxon>Pseudomonadota</taxon>
        <taxon>Betaproteobacteria</taxon>
        <taxon>Burkholderiales</taxon>
        <taxon>Sutterellaceae</taxon>
        <taxon>Sutterella</taxon>
    </lineage>
</organism>
<keyword evidence="1" id="KW-0472">Membrane</keyword>
<dbReference type="AlphaFoldDB" id="S3BFQ0"/>
<dbReference type="HOGENOM" id="CLU_2669736_0_0_4"/>
<evidence type="ECO:0000256" key="1">
    <source>
        <dbReference type="SAM" id="Phobius"/>
    </source>
</evidence>
<keyword evidence="1" id="KW-0812">Transmembrane</keyword>
<reference evidence="2 3" key="1">
    <citation type="submission" date="2013-04" db="EMBL/GenBank/DDBJ databases">
        <title>The Genome Sequence of Sutterella wadsworthensis HGA0223.</title>
        <authorList>
            <consortium name="The Broad Institute Genomics Platform"/>
            <person name="Earl A."/>
            <person name="Ward D."/>
            <person name="Feldgarden M."/>
            <person name="Gevers D."/>
            <person name="Schmidt T.M."/>
            <person name="Dover J."/>
            <person name="Dai D."/>
            <person name="Walker B."/>
            <person name="Young S."/>
            <person name="Zeng Q."/>
            <person name="Gargeya S."/>
            <person name="Fitzgerald M."/>
            <person name="Haas B."/>
            <person name="Abouelleil A."/>
            <person name="Allen A.W."/>
            <person name="Alvarado L."/>
            <person name="Arachchi H.M."/>
            <person name="Berlin A.M."/>
            <person name="Chapman S.B."/>
            <person name="Gainer-Dewar J."/>
            <person name="Goldberg J."/>
            <person name="Griggs A."/>
            <person name="Gujja S."/>
            <person name="Hansen M."/>
            <person name="Howarth C."/>
            <person name="Imamovic A."/>
            <person name="Ireland A."/>
            <person name="Larimer J."/>
            <person name="McCowan C."/>
            <person name="Murphy C."/>
            <person name="Pearson M."/>
            <person name="Poon T.W."/>
            <person name="Priest M."/>
            <person name="Roberts A."/>
            <person name="Saif S."/>
            <person name="Shea T."/>
            <person name="Sisk P."/>
            <person name="Sykes S."/>
            <person name="Wortman J."/>
            <person name="Nusbaum C."/>
            <person name="Birren B."/>
        </authorList>
    </citation>
    <scope>NUCLEOTIDE SEQUENCE [LARGE SCALE GENOMIC DNA]</scope>
    <source>
        <strain evidence="2 3">HGA0223</strain>
    </source>
</reference>
<name>S3BFQ0_9BURK</name>
<dbReference type="EMBL" id="ATCF01000012">
    <property type="protein sequence ID" value="EPE00154.1"/>
    <property type="molecule type" value="Genomic_DNA"/>
</dbReference>
<dbReference type="Proteomes" id="UP000014400">
    <property type="component" value="Unassembled WGS sequence"/>
</dbReference>
<evidence type="ECO:0000313" key="3">
    <source>
        <dbReference type="Proteomes" id="UP000014400"/>
    </source>
</evidence>
<accession>S3BFQ0</accession>
<protein>
    <submittedName>
        <fullName evidence="2">Uncharacterized protein</fullName>
    </submittedName>
</protein>
<dbReference type="RefSeq" id="WP_016474207.1">
    <property type="nucleotide sequence ID" value="NZ_KE150480.1"/>
</dbReference>
<gene>
    <name evidence="2" type="ORF">HMPREF1476_00883</name>
</gene>
<feature type="transmembrane region" description="Helical" evidence="1">
    <location>
        <begin position="12"/>
        <end position="29"/>
    </location>
</feature>
<feature type="transmembrane region" description="Helical" evidence="1">
    <location>
        <begin position="35"/>
        <end position="58"/>
    </location>
</feature>
<dbReference type="PATRIC" id="fig|1203554.3.peg.901"/>
<comment type="caution">
    <text evidence="2">The sequence shown here is derived from an EMBL/GenBank/DDBJ whole genome shotgun (WGS) entry which is preliminary data.</text>
</comment>
<proteinExistence type="predicted"/>
<evidence type="ECO:0000313" key="2">
    <source>
        <dbReference type="EMBL" id="EPE00154.1"/>
    </source>
</evidence>
<keyword evidence="1" id="KW-1133">Transmembrane helix</keyword>
<keyword evidence="3" id="KW-1185">Reference proteome</keyword>